<sequence>MVVKSTDERILEFKKTFILFNNGKVGCIAIKEFGNVMRSIGHIPTNAELQVIKNEVDVGTNYVVEILNWITKMFIKFDEDHNDVISVDEFRHFATKLDKHEMNVQTANYAVGAYDSDSDGKLNLHEFYNIVIVMIKDRNKFLGVNRNSNGDRSKPQPKS</sequence>
<comment type="caution">
    <text evidence="1">The sequence shown here is derived from an EMBL/GenBank/DDBJ whole genome shotgun (WGS) entry which is preliminary data.</text>
</comment>
<proteinExistence type="predicted"/>
<accession>A0ACB0J6Z5</accession>
<name>A0ACB0J6Z5_TRIPR</name>
<dbReference type="EMBL" id="CASHSV030000024">
    <property type="protein sequence ID" value="CAJ2639890.1"/>
    <property type="molecule type" value="Genomic_DNA"/>
</dbReference>
<protein>
    <submittedName>
        <fullName evidence="1">Uncharacterized protein</fullName>
    </submittedName>
</protein>
<keyword evidence="2" id="KW-1185">Reference proteome</keyword>
<evidence type="ECO:0000313" key="1">
    <source>
        <dbReference type="EMBL" id="CAJ2639890.1"/>
    </source>
</evidence>
<evidence type="ECO:0000313" key="2">
    <source>
        <dbReference type="Proteomes" id="UP001177021"/>
    </source>
</evidence>
<organism evidence="1 2">
    <name type="scientific">Trifolium pratense</name>
    <name type="common">Red clover</name>
    <dbReference type="NCBI Taxonomy" id="57577"/>
    <lineage>
        <taxon>Eukaryota</taxon>
        <taxon>Viridiplantae</taxon>
        <taxon>Streptophyta</taxon>
        <taxon>Embryophyta</taxon>
        <taxon>Tracheophyta</taxon>
        <taxon>Spermatophyta</taxon>
        <taxon>Magnoliopsida</taxon>
        <taxon>eudicotyledons</taxon>
        <taxon>Gunneridae</taxon>
        <taxon>Pentapetalae</taxon>
        <taxon>rosids</taxon>
        <taxon>fabids</taxon>
        <taxon>Fabales</taxon>
        <taxon>Fabaceae</taxon>
        <taxon>Papilionoideae</taxon>
        <taxon>50 kb inversion clade</taxon>
        <taxon>NPAAA clade</taxon>
        <taxon>Hologalegina</taxon>
        <taxon>IRL clade</taxon>
        <taxon>Trifolieae</taxon>
        <taxon>Trifolium</taxon>
    </lineage>
</organism>
<reference evidence="1" key="1">
    <citation type="submission" date="2023-10" db="EMBL/GenBank/DDBJ databases">
        <authorList>
            <person name="Rodriguez Cubillos JULIANA M."/>
            <person name="De Vega J."/>
        </authorList>
    </citation>
    <scope>NUCLEOTIDE SEQUENCE</scope>
</reference>
<dbReference type="Proteomes" id="UP001177021">
    <property type="component" value="Unassembled WGS sequence"/>
</dbReference>
<gene>
    <name evidence="1" type="ORF">MILVUS5_LOCUS9837</name>
</gene>